<gene>
    <name evidence="4" type="ORF">VKT23_007373</name>
</gene>
<feature type="transmembrane region" description="Helical" evidence="2">
    <location>
        <begin position="12"/>
        <end position="36"/>
    </location>
</feature>
<evidence type="ECO:0000313" key="4">
    <source>
        <dbReference type="EMBL" id="KAK7462791.1"/>
    </source>
</evidence>
<evidence type="ECO:0000256" key="1">
    <source>
        <dbReference type="SAM" id="MobiDB-lite"/>
    </source>
</evidence>
<accession>A0ABR1JJP5</accession>
<proteinExistence type="predicted"/>
<dbReference type="InterPro" id="IPR045339">
    <property type="entry name" value="DUF6534"/>
</dbReference>
<reference evidence="4 5" key="1">
    <citation type="submission" date="2024-01" db="EMBL/GenBank/DDBJ databases">
        <title>A draft genome for the cacao thread blight pathogen Marasmiellus scandens.</title>
        <authorList>
            <person name="Baruah I.K."/>
            <person name="Leung J."/>
            <person name="Bukari Y."/>
            <person name="Amoako-Attah I."/>
            <person name="Meinhardt L.W."/>
            <person name="Bailey B.A."/>
            <person name="Cohen S.P."/>
        </authorList>
    </citation>
    <scope>NUCLEOTIDE SEQUENCE [LARGE SCALE GENOMIC DNA]</scope>
    <source>
        <strain evidence="4 5">GH-19</strain>
    </source>
</reference>
<comment type="caution">
    <text evidence="4">The sequence shown here is derived from an EMBL/GenBank/DDBJ whole genome shotgun (WGS) entry which is preliminary data.</text>
</comment>
<dbReference type="Pfam" id="PF20152">
    <property type="entry name" value="DUF6534"/>
    <property type="match status" value="1"/>
</dbReference>
<keyword evidence="2" id="KW-0472">Membrane</keyword>
<feature type="transmembrane region" description="Helical" evidence="2">
    <location>
        <begin position="201"/>
        <end position="225"/>
    </location>
</feature>
<keyword evidence="2" id="KW-0812">Transmembrane</keyword>
<name>A0ABR1JJP5_9AGAR</name>
<feature type="region of interest" description="Disordered" evidence="1">
    <location>
        <begin position="311"/>
        <end position="339"/>
    </location>
</feature>
<dbReference type="EMBL" id="JBANRG010000010">
    <property type="protein sequence ID" value="KAK7462791.1"/>
    <property type="molecule type" value="Genomic_DNA"/>
</dbReference>
<keyword evidence="5" id="KW-1185">Reference proteome</keyword>
<feature type="transmembrane region" description="Helical" evidence="2">
    <location>
        <begin position="121"/>
        <end position="141"/>
    </location>
</feature>
<feature type="transmembrane region" description="Helical" evidence="2">
    <location>
        <begin position="48"/>
        <end position="69"/>
    </location>
</feature>
<keyword evidence="2" id="KW-1133">Transmembrane helix</keyword>
<dbReference type="Proteomes" id="UP001498398">
    <property type="component" value="Unassembled WGS sequence"/>
</dbReference>
<evidence type="ECO:0000256" key="2">
    <source>
        <dbReference type="SAM" id="Phobius"/>
    </source>
</evidence>
<sequence length="339" mass="37204">MASQPALVDLTGPIFIGAILNWMLLGTLTLQVYIYYLESKTDRKLIKATVYFLFLTDLLQTGLATDYAWKTLVFFDPTVLQDVPRSSLSLSFVNPVISAVVQIFFAWRIWHLNRSKYARVFPVLIVLVALMQAISAIVASIRFTLTSDIAQLAKLRDGFTVWLAGTFVADVLIAGCMVYVLRKAQARAFSLRSETILTRLLMNAVNTGAVTAIGAGVELIMFLVFTTNNYHQAPAFVLGKLYSNVLLANLNARAQNKNLGMDTHLNSTAAGQSSVSSTAIKLSRMGATVGFPSSRSRQGNDLESGVIHIQTEVVDDTTDSQQDKKRADVDGHLNKPGMF</sequence>
<feature type="transmembrane region" description="Helical" evidence="2">
    <location>
        <begin position="89"/>
        <end position="109"/>
    </location>
</feature>
<feature type="compositionally biased region" description="Basic and acidic residues" evidence="1">
    <location>
        <begin position="321"/>
        <end position="333"/>
    </location>
</feature>
<organism evidence="4 5">
    <name type="scientific">Marasmiellus scandens</name>
    <dbReference type="NCBI Taxonomy" id="2682957"/>
    <lineage>
        <taxon>Eukaryota</taxon>
        <taxon>Fungi</taxon>
        <taxon>Dikarya</taxon>
        <taxon>Basidiomycota</taxon>
        <taxon>Agaricomycotina</taxon>
        <taxon>Agaricomycetes</taxon>
        <taxon>Agaricomycetidae</taxon>
        <taxon>Agaricales</taxon>
        <taxon>Marasmiineae</taxon>
        <taxon>Omphalotaceae</taxon>
        <taxon>Marasmiellus</taxon>
    </lineage>
</organism>
<protein>
    <recommendedName>
        <fullName evidence="3">DUF6534 domain-containing protein</fullName>
    </recommendedName>
</protein>
<evidence type="ECO:0000259" key="3">
    <source>
        <dbReference type="Pfam" id="PF20152"/>
    </source>
</evidence>
<feature type="transmembrane region" description="Helical" evidence="2">
    <location>
        <begin position="161"/>
        <end position="181"/>
    </location>
</feature>
<feature type="domain" description="DUF6534" evidence="3">
    <location>
        <begin position="167"/>
        <end position="254"/>
    </location>
</feature>
<evidence type="ECO:0000313" key="5">
    <source>
        <dbReference type="Proteomes" id="UP001498398"/>
    </source>
</evidence>
<dbReference type="PANTHER" id="PTHR40465">
    <property type="entry name" value="CHROMOSOME 1, WHOLE GENOME SHOTGUN SEQUENCE"/>
    <property type="match status" value="1"/>
</dbReference>
<dbReference type="PANTHER" id="PTHR40465:SF1">
    <property type="entry name" value="DUF6534 DOMAIN-CONTAINING PROTEIN"/>
    <property type="match status" value="1"/>
</dbReference>